<reference evidence="4 5" key="1">
    <citation type="submission" date="2018-03" db="EMBL/GenBank/DDBJ databases">
        <title>Genomic Encyclopedia of Archaeal and Bacterial Type Strains, Phase II (KMG-II): from individual species to whole genera.</title>
        <authorList>
            <person name="Goeker M."/>
        </authorList>
    </citation>
    <scope>NUCLEOTIDE SEQUENCE [LARGE SCALE GENOMIC DNA]</scope>
    <source>
        <strain evidence="4 5">DSM 45211</strain>
    </source>
</reference>
<dbReference type="SUPFAM" id="SSF46565">
    <property type="entry name" value="Chaperone J-domain"/>
    <property type="match status" value="1"/>
</dbReference>
<feature type="transmembrane region" description="Helical" evidence="2">
    <location>
        <begin position="180"/>
        <end position="202"/>
    </location>
</feature>
<keyword evidence="5" id="KW-1185">Reference proteome</keyword>
<dbReference type="SMART" id="SM00271">
    <property type="entry name" value="DnaJ"/>
    <property type="match status" value="1"/>
</dbReference>
<comment type="caution">
    <text evidence="4">The sequence shown here is derived from an EMBL/GenBank/DDBJ whole genome shotgun (WGS) entry which is preliminary data.</text>
</comment>
<evidence type="ECO:0000259" key="3">
    <source>
        <dbReference type="PROSITE" id="PS50076"/>
    </source>
</evidence>
<evidence type="ECO:0000313" key="5">
    <source>
        <dbReference type="Proteomes" id="UP000243528"/>
    </source>
</evidence>
<name>A0A2P8DXZ0_9ACTN</name>
<proteinExistence type="predicted"/>
<evidence type="ECO:0000313" key="4">
    <source>
        <dbReference type="EMBL" id="PSL02095.1"/>
    </source>
</evidence>
<dbReference type="Pfam" id="PF00226">
    <property type="entry name" value="DnaJ"/>
    <property type="match status" value="1"/>
</dbReference>
<dbReference type="AlphaFoldDB" id="A0A2P8DXZ0"/>
<protein>
    <submittedName>
        <fullName evidence="4">DnaJ-like protein</fullName>
    </submittedName>
</protein>
<dbReference type="PROSITE" id="PS50076">
    <property type="entry name" value="DNAJ_2"/>
    <property type="match status" value="1"/>
</dbReference>
<evidence type="ECO:0000256" key="1">
    <source>
        <dbReference type="SAM" id="MobiDB-lite"/>
    </source>
</evidence>
<dbReference type="Proteomes" id="UP000243528">
    <property type="component" value="Unassembled WGS sequence"/>
</dbReference>
<feature type="domain" description="J" evidence="3">
    <location>
        <begin position="14"/>
        <end position="76"/>
    </location>
</feature>
<feature type="region of interest" description="Disordered" evidence="1">
    <location>
        <begin position="73"/>
        <end position="128"/>
    </location>
</feature>
<keyword evidence="2" id="KW-1133">Transmembrane helix</keyword>
<evidence type="ECO:0000256" key="2">
    <source>
        <dbReference type="SAM" id="Phobius"/>
    </source>
</evidence>
<keyword evidence="2" id="KW-0812">Transmembrane</keyword>
<dbReference type="Gene3D" id="1.10.287.110">
    <property type="entry name" value="DnaJ domain"/>
    <property type="match status" value="1"/>
</dbReference>
<feature type="transmembrane region" description="Helical" evidence="2">
    <location>
        <begin position="133"/>
        <end position="159"/>
    </location>
</feature>
<dbReference type="EMBL" id="PYGE01000011">
    <property type="protein sequence ID" value="PSL02095.1"/>
    <property type="molecule type" value="Genomic_DNA"/>
</dbReference>
<accession>A0A2P8DXZ0</accession>
<dbReference type="InterPro" id="IPR036869">
    <property type="entry name" value="J_dom_sf"/>
</dbReference>
<dbReference type="InterPro" id="IPR001623">
    <property type="entry name" value="DnaJ_domain"/>
</dbReference>
<sequence length="203" mass="21729">MPVNSDFTELDGRDPRAVLGVERDVSDDEVVRAYRRRAARGGHPDAGGDDSTFRQLTRARDILLDPRRRIAYDAARRPGRMDREFRGTTRRGAPPSSFGRGMSGQPRDSAGGGPRTDPRPASVSPAPAGSNPWAVVTVVLALLGPLLWPAAMVTGLLALWRTKRTGGDDRGGGTRVSAALTLFFALSVFVLPSVVTLTVVILA</sequence>
<keyword evidence="2" id="KW-0472">Membrane</keyword>
<gene>
    <name evidence="4" type="ORF">CLV30_11150</name>
</gene>
<organism evidence="4 5">
    <name type="scientific">Haloactinopolyspora alba</name>
    <dbReference type="NCBI Taxonomy" id="648780"/>
    <lineage>
        <taxon>Bacteria</taxon>
        <taxon>Bacillati</taxon>
        <taxon>Actinomycetota</taxon>
        <taxon>Actinomycetes</taxon>
        <taxon>Jiangellales</taxon>
        <taxon>Jiangellaceae</taxon>
        <taxon>Haloactinopolyspora</taxon>
    </lineage>
</organism>
<feature type="compositionally biased region" description="Basic and acidic residues" evidence="1">
    <location>
        <begin position="73"/>
        <end position="87"/>
    </location>
</feature>